<dbReference type="Gene3D" id="3.30.1010.10">
    <property type="entry name" value="Phosphatidylinositol 3-kinase Catalytic Subunit, Chain A, domain 4"/>
    <property type="match status" value="1"/>
</dbReference>
<keyword evidence="3" id="KW-0808">Transferase</keyword>
<dbReference type="Pfam" id="PF21245">
    <property type="entry name" value="PI4KB-PIK1_PIK"/>
    <property type="match status" value="1"/>
</dbReference>
<dbReference type="AlphaFoldDB" id="A0A0N4VJ24"/>
<feature type="domain" description="PIK helical" evidence="9">
    <location>
        <begin position="88"/>
        <end position="299"/>
    </location>
</feature>
<dbReference type="GO" id="GO:0048015">
    <property type="term" value="P:phosphatidylinositol-mediated signaling"/>
    <property type="evidence" value="ECO:0007669"/>
    <property type="project" value="TreeGrafter"/>
</dbReference>
<sequence length="902" mass="101207">MHSKLSPDCGHSNSGMCALRCVLQRTYNLTAEETKRSSPRLLSCNSLYTLSATTAELQDSDHVVSIQPTFESSCPINKASGTVAFSIGGSSSKANEDDASSVDSVAFRGLTDSLVSHGSDDLLQRIEDDHSKEAGCSGENVDSEEAYDKLPEAQRSLVNACDAGHTLSKANKNGMLLQESWFSGQTCLWRLFESNVFNVVIAMQYLYRSRDPGILKYLGTRLFDFPEQAVDFYLPQLVNLYINASEVAGAIHPYIVKRCSGSVEFSLECCWLLDAYASDPSGAVKPTNQGYYLRKHIMSEFERAVGKGNSNNSMLSQANGHGQLQHARSRSEATMYETVQSGNNSAAIRRSESVLNTSYNEEAGDLTSGCAFDNGCTCFDDFETEELLQSEEKLGDRQCTCGAEKIRPQQTFVKALMDIGERLKLLASKEEKSLHLVNELVSVNLNLPARVWLPLYSDTIKHIVLRIPYFAGCVLNSKDKAPFCLYVEVLEVEDVRFSVIPHRISHIEFFHRRQRESSSNLQTRLTPQETVLMLKNTPDDPSAFTMSEPWEEKVARIREESPYGNSSRWKLLPVIIKTGDDLRQELLAYQLLTALKNIWDEERVPLYLRPSKIVVCSRSSGMIEPIVNACSLHQVGFCRFRFFSIAYLKFITASAKTIPSWCIFTLLSLFNYILIKKNLCLSLLDERQRRPSPSMLLAHFLNTYGPPQSEAFLYAQHNFVQSCAGYSLACYFLQVKDRHNGNILLDGDGHLIHIDFGFFLSTSPKNLGFESSPFKLTQEVIDVMGGVGSDMFKYYKILLLQGLVAARKHMDRIINIIEIMSIEVGGTFKRVVWDLTGDKITGSQLPCFRGGPGAIRALRDRFHMSCTEEQLQALVETLVEQSRDSLTTRLYDSFQYYTNGIL</sequence>
<dbReference type="PANTHER" id="PTHR10048">
    <property type="entry name" value="PHOSPHATIDYLINOSITOL KINASE"/>
    <property type="match status" value="1"/>
</dbReference>
<comment type="subcellular location">
    <subcellularLocation>
        <location evidence="1">Mitochondrion outer membrane</location>
        <topology evidence="1">Peripheral membrane protein</topology>
    </subcellularLocation>
    <subcellularLocation>
        <location evidence="6">Rough endoplasmic reticulum membrane</location>
        <topology evidence="6">Peripheral membrane protein</topology>
    </subcellularLocation>
</comment>
<dbReference type="GO" id="GO:0005741">
    <property type="term" value="C:mitochondrial outer membrane"/>
    <property type="evidence" value="ECO:0007669"/>
    <property type="project" value="UniProtKB-SubCell"/>
</dbReference>
<dbReference type="PROSITE" id="PS51545">
    <property type="entry name" value="PIK_HELICAL"/>
    <property type="match status" value="1"/>
</dbReference>
<dbReference type="GO" id="GO:0046854">
    <property type="term" value="P:phosphatidylinositol phosphate biosynthetic process"/>
    <property type="evidence" value="ECO:0007669"/>
    <property type="project" value="InterPro"/>
</dbReference>
<dbReference type="InterPro" id="IPR018936">
    <property type="entry name" value="PI3/4_kinase_CS"/>
</dbReference>
<dbReference type="PANTHER" id="PTHR10048:SF22">
    <property type="entry name" value="PHOSPHATIDYLINOSITOL 4-KINASE BETA"/>
    <property type="match status" value="1"/>
</dbReference>
<evidence type="ECO:0000256" key="3">
    <source>
        <dbReference type="ARBA" id="ARBA00022679"/>
    </source>
</evidence>
<organism evidence="12">
    <name type="scientific">Enterobius vermicularis</name>
    <name type="common">Human pinworm</name>
    <dbReference type="NCBI Taxonomy" id="51028"/>
    <lineage>
        <taxon>Eukaryota</taxon>
        <taxon>Metazoa</taxon>
        <taxon>Ecdysozoa</taxon>
        <taxon>Nematoda</taxon>
        <taxon>Chromadorea</taxon>
        <taxon>Rhabditida</taxon>
        <taxon>Spirurina</taxon>
        <taxon>Oxyuridomorpha</taxon>
        <taxon>Oxyuroidea</taxon>
        <taxon>Oxyuridae</taxon>
        <taxon>Enterobius</taxon>
    </lineage>
</organism>
<evidence type="ECO:0000313" key="10">
    <source>
        <dbReference type="EMBL" id="VDD95419.1"/>
    </source>
</evidence>
<dbReference type="InterPro" id="IPR015433">
    <property type="entry name" value="PI3/4_kinase"/>
</dbReference>
<dbReference type="InterPro" id="IPR049160">
    <property type="entry name" value="PI4KB-PIK1_PIK"/>
</dbReference>
<dbReference type="PROSITE" id="PS50290">
    <property type="entry name" value="PI3_4_KINASE_3"/>
    <property type="match status" value="1"/>
</dbReference>
<evidence type="ECO:0000256" key="2">
    <source>
        <dbReference type="ARBA" id="ARBA00012169"/>
    </source>
</evidence>
<evidence type="ECO:0000256" key="4">
    <source>
        <dbReference type="ARBA" id="ARBA00022777"/>
    </source>
</evidence>
<dbReference type="InterPro" id="IPR000403">
    <property type="entry name" value="PI3/4_kinase_cat_dom"/>
</dbReference>
<dbReference type="GO" id="GO:0030867">
    <property type="term" value="C:rough endoplasmic reticulum membrane"/>
    <property type="evidence" value="ECO:0007669"/>
    <property type="project" value="UniProtKB-SubCell"/>
</dbReference>
<dbReference type="SUPFAM" id="SSF56112">
    <property type="entry name" value="Protein kinase-like (PK-like)"/>
    <property type="match status" value="1"/>
</dbReference>
<evidence type="ECO:0000313" key="12">
    <source>
        <dbReference type="WBParaSite" id="EVEC_0001084501-mRNA-1"/>
    </source>
</evidence>
<dbReference type="Proteomes" id="UP000274131">
    <property type="component" value="Unassembled WGS sequence"/>
</dbReference>
<dbReference type="InterPro" id="IPR001263">
    <property type="entry name" value="PI3K_accessory_dom"/>
</dbReference>
<proteinExistence type="predicted"/>
<evidence type="ECO:0000256" key="6">
    <source>
        <dbReference type="ARBA" id="ARBA00037860"/>
    </source>
</evidence>
<dbReference type="InterPro" id="IPR057754">
    <property type="entry name" value="PI4-kinase_beta/PIK1_cat"/>
</dbReference>
<evidence type="ECO:0000313" key="11">
    <source>
        <dbReference type="Proteomes" id="UP000274131"/>
    </source>
</evidence>
<dbReference type="Pfam" id="PF00454">
    <property type="entry name" value="PI3_PI4_kinase"/>
    <property type="match status" value="1"/>
</dbReference>
<dbReference type="CDD" id="cd05168">
    <property type="entry name" value="PI4Kc_III_beta"/>
    <property type="match status" value="1"/>
</dbReference>
<name>A0A0N4VJ24_ENTVE</name>
<evidence type="ECO:0000259" key="9">
    <source>
        <dbReference type="PROSITE" id="PS51545"/>
    </source>
</evidence>
<evidence type="ECO:0000259" key="8">
    <source>
        <dbReference type="PROSITE" id="PS50290"/>
    </source>
</evidence>
<dbReference type="WBParaSite" id="EVEC_0001084501-mRNA-1">
    <property type="protein sequence ID" value="EVEC_0001084501-mRNA-1"/>
    <property type="gene ID" value="EVEC_0001084501"/>
</dbReference>
<reference evidence="12" key="1">
    <citation type="submission" date="2017-02" db="UniProtKB">
        <authorList>
            <consortium name="WormBaseParasite"/>
        </authorList>
    </citation>
    <scope>IDENTIFICATION</scope>
</reference>
<keyword evidence="4" id="KW-0418">Kinase</keyword>
<comment type="catalytic activity">
    <reaction evidence="5">
        <text>a 1,2-diacyl-sn-glycero-3-phospho-(1D-myo-inositol) + ATP = a 1,2-diacyl-sn-glycero-3-phospho-(1D-myo-inositol 4-phosphate) + ADP + H(+)</text>
        <dbReference type="Rhea" id="RHEA:19877"/>
        <dbReference type="ChEBI" id="CHEBI:15378"/>
        <dbReference type="ChEBI" id="CHEBI:30616"/>
        <dbReference type="ChEBI" id="CHEBI:57880"/>
        <dbReference type="ChEBI" id="CHEBI:58178"/>
        <dbReference type="ChEBI" id="CHEBI:456216"/>
        <dbReference type="EC" id="2.7.1.67"/>
    </reaction>
    <physiologicalReaction direction="left-to-right" evidence="5">
        <dbReference type="Rhea" id="RHEA:19878"/>
    </physiologicalReaction>
</comment>
<protein>
    <recommendedName>
        <fullName evidence="7">Phosphatidylinositol 4-kinase beta</fullName>
        <ecNumber evidence="2">2.7.1.67</ecNumber>
    </recommendedName>
</protein>
<gene>
    <name evidence="10" type="ORF">EVEC_LOCUS10170</name>
</gene>
<accession>A0A0N4VJ24</accession>
<dbReference type="EMBL" id="UXUI01010600">
    <property type="protein sequence ID" value="VDD95419.1"/>
    <property type="molecule type" value="Genomic_DNA"/>
</dbReference>
<feature type="domain" description="PI3K/PI4K catalytic" evidence="8">
    <location>
        <begin position="548"/>
        <end position="887"/>
    </location>
</feature>
<dbReference type="FunFam" id="1.10.1070.11:FF:000016">
    <property type="entry name" value="PIK1p Phosphatidylinositol 4-kinase"/>
    <property type="match status" value="1"/>
</dbReference>
<evidence type="ECO:0000256" key="5">
    <source>
        <dbReference type="ARBA" id="ARBA00036767"/>
    </source>
</evidence>
<dbReference type="GO" id="GO:0004430">
    <property type="term" value="F:1-phosphatidylinositol 4-kinase activity"/>
    <property type="evidence" value="ECO:0007669"/>
    <property type="project" value="UniProtKB-EC"/>
</dbReference>
<dbReference type="PROSITE" id="PS00915">
    <property type="entry name" value="PI3_4_KINASE_1"/>
    <property type="match status" value="1"/>
</dbReference>
<dbReference type="OrthoDB" id="10264149at2759"/>
<dbReference type="InterPro" id="IPR011009">
    <property type="entry name" value="Kinase-like_dom_sf"/>
</dbReference>
<evidence type="ECO:0000256" key="7">
    <source>
        <dbReference type="ARBA" id="ARBA00039877"/>
    </source>
</evidence>
<keyword evidence="11" id="KW-1185">Reference proteome</keyword>
<dbReference type="SMART" id="SM00146">
    <property type="entry name" value="PI3Kc"/>
    <property type="match status" value="1"/>
</dbReference>
<dbReference type="STRING" id="51028.A0A0N4VJ24"/>
<evidence type="ECO:0000256" key="1">
    <source>
        <dbReference type="ARBA" id="ARBA00004450"/>
    </source>
</evidence>
<reference evidence="10 11" key="2">
    <citation type="submission" date="2018-10" db="EMBL/GenBank/DDBJ databases">
        <authorList>
            <consortium name="Pathogen Informatics"/>
        </authorList>
    </citation>
    <scope>NUCLEOTIDE SEQUENCE [LARGE SCALE GENOMIC DNA]</scope>
</reference>
<dbReference type="Gene3D" id="1.10.1070.11">
    <property type="entry name" value="Phosphatidylinositol 3-/4-kinase, catalytic domain"/>
    <property type="match status" value="1"/>
</dbReference>
<dbReference type="InterPro" id="IPR036940">
    <property type="entry name" value="PI3/4_kinase_cat_sf"/>
</dbReference>
<dbReference type="EC" id="2.7.1.67" evidence="2"/>